<dbReference type="Gene3D" id="3.40.630.30">
    <property type="match status" value="1"/>
</dbReference>
<sequence>MSAVTFDPGATLTGPHLTVRKLVPGDLDGLHAAASDPEIWAGHPAKDRWKREVFEPFFATLIALGGAVAVEDREAGRIVGGSRFYVPPDQPGSIAIGFTFLDRSHWGGPANFELKTLMLTHAFRHFGEVWFHIAPSNIRSQKATAKLGAVHAYDARLDLSGQPTDWQCHRLAKADWEKVLAARD</sequence>
<dbReference type="Proteomes" id="UP000531216">
    <property type="component" value="Unassembled WGS sequence"/>
</dbReference>
<dbReference type="OrthoDB" id="9801656at2"/>
<comment type="caution">
    <text evidence="2">The sequence shown here is derived from an EMBL/GenBank/DDBJ whole genome shotgun (WGS) entry which is preliminary data.</text>
</comment>
<dbReference type="RefSeq" id="WP_090960933.1">
    <property type="nucleotide sequence ID" value="NZ_FOOA01000003.1"/>
</dbReference>
<evidence type="ECO:0000313" key="3">
    <source>
        <dbReference type="Proteomes" id="UP000531216"/>
    </source>
</evidence>
<dbReference type="Pfam" id="PF13302">
    <property type="entry name" value="Acetyltransf_3"/>
    <property type="match status" value="1"/>
</dbReference>
<protein>
    <recommendedName>
        <fullName evidence="1">N-acetyltransferase domain-containing protein</fullName>
    </recommendedName>
</protein>
<dbReference type="SUPFAM" id="SSF55729">
    <property type="entry name" value="Acyl-CoA N-acyltransferases (Nat)"/>
    <property type="match status" value="1"/>
</dbReference>
<accession>A0A7W6BW00</accession>
<reference evidence="2 3" key="1">
    <citation type="submission" date="2020-08" db="EMBL/GenBank/DDBJ databases">
        <title>Genomic Encyclopedia of Type Strains, Phase IV (KMG-IV): sequencing the most valuable type-strain genomes for metagenomic binning, comparative biology and taxonomic classification.</title>
        <authorList>
            <person name="Goeker M."/>
        </authorList>
    </citation>
    <scope>NUCLEOTIDE SEQUENCE [LARGE SCALE GENOMIC DNA]</scope>
    <source>
        <strain evidence="2 3">DSM 25024</strain>
    </source>
</reference>
<feature type="domain" description="N-acetyltransferase" evidence="1">
    <location>
        <begin position="17"/>
        <end position="165"/>
    </location>
</feature>
<dbReference type="InterPro" id="IPR000182">
    <property type="entry name" value="GNAT_dom"/>
</dbReference>
<dbReference type="PANTHER" id="PTHR43610:SF1">
    <property type="entry name" value="N-ACETYLTRANSFERASE DOMAIN-CONTAINING PROTEIN"/>
    <property type="match status" value="1"/>
</dbReference>
<dbReference type="PROSITE" id="PS51186">
    <property type="entry name" value="GNAT"/>
    <property type="match status" value="1"/>
</dbReference>
<gene>
    <name evidence="2" type="ORF">GGR05_001899</name>
</gene>
<organism evidence="2 3">
    <name type="scientific">Aureimonas phyllosphaerae</name>
    <dbReference type="NCBI Taxonomy" id="1166078"/>
    <lineage>
        <taxon>Bacteria</taxon>
        <taxon>Pseudomonadati</taxon>
        <taxon>Pseudomonadota</taxon>
        <taxon>Alphaproteobacteria</taxon>
        <taxon>Hyphomicrobiales</taxon>
        <taxon>Aurantimonadaceae</taxon>
        <taxon>Aureimonas</taxon>
    </lineage>
</organism>
<dbReference type="GO" id="GO:0016747">
    <property type="term" value="F:acyltransferase activity, transferring groups other than amino-acyl groups"/>
    <property type="evidence" value="ECO:0007669"/>
    <property type="project" value="InterPro"/>
</dbReference>
<dbReference type="EMBL" id="JACIDO010000003">
    <property type="protein sequence ID" value="MBB3935755.1"/>
    <property type="molecule type" value="Genomic_DNA"/>
</dbReference>
<keyword evidence="3" id="KW-1185">Reference proteome</keyword>
<name>A0A7W6BW00_9HYPH</name>
<dbReference type="PANTHER" id="PTHR43610">
    <property type="entry name" value="BLL6696 PROTEIN"/>
    <property type="match status" value="1"/>
</dbReference>
<proteinExistence type="predicted"/>
<dbReference type="InterPro" id="IPR016181">
    <property type="entry name" value="Acyl_CoA_acyltransferase"/>
</dbReference>
<evidence type="ECO:0000259" key="1">
    <source>
        <dbReference type="PROSITE" id="PS51186"/>
    </source>
</evidence>
<dbReference type="AlphaFoldDB" id="A0A7W6BW00"/>
<evidence type="ECO:0000313" key="2">
    <source>
        <dbReference type="EMBL" id="MBB3935755.1"/>
    </source>
</evidence>